<dbReference type="InterPro" id="IPR050585">
    <property type="entry name" value="Xaa-Pro_dipeptidyl-ppase/CocE"/>
</dbReference>
<keyword evidence="4" id="KW-1185">Reference proteome</keyword>
<dbReference type="Proteomes" id="UP001589788">
    <property type="component" value="Unassembled WGS sequence"/>
</dbReference>
<organism evidence="3 4">
    <name type="scientific">Aciditerrimonas ferrireducens</name>
    <dbReference type="NCBI Taxonomy" id="667306"/>
    <lineage>
        <taxon>Bacteria</taxon>
        <taxon>Bacillati</taxon>
        <taxon>Actinomycetota</taxon>
        <taxon>Acidimicrobiia</taxon>
        <taxon>Acidimicrobiales</taxon>
        <taxon>Acidimicrobiaceae</taxon>
        <taxon>Aciditerrimonas</taxon>
    </lineage>
</organism>
<dbReference type="SUPFAM" id="SSF53474">
    <property type="entry name" value="alpha/beta-Hydrolases"/>
    <property type="match status" value="1"/>
</dbReference>
<accession>A0ABV6BZD3</accession>
<reference evidence="3 4" key="1">
    <citation type="submission" date="2024-09" db="EMBL/GenBank/DDBJ databases">
        <authorList>
            <person name="Sun Q."/>
            <person name="Mori K."/>
        </authorList>
    </citation>
    <scope>NUCLEOTIDE SEQUENCE [LARGE SCALE GENOMIC DNA]</scope>
    <source>
        <strain evidence="3 4">JCM 15389</strain>
    </source>
</reference>
<dbReference type="InterPro" id="IPR029058">
    <property type="entry name" value="AB_hydrolase_fold"/>
</dbReference>
<comment type="caution">
    <text evidence="3">The sequence shown here is derived from an EMBL/GenBank/DDBJ whole genome shotgun (WGS) entry which is preliminary data.</text>
</comment>
<dbReference type="NCBIfam" id="TIGR00976">
    <property type="entry name" value="CocE_NonD"/>
    <property type="match status" value="1"/>
</dbReference>
<evidence type="ECO:0000313" key="4">
    <source>
        <dbReference type="Proteomes" id="UP001589788"/>
    </source>
</evidence>
<evidence type="ECO:0000256" key="1">
    <source>
        <dbReference type="ARBA" id="ARBA00022801"/>
    </source>
</evidence>
<evidence type="ECO:0000259" key="2">
    <source>
        <dbReference type="SMART" id="SM00939"/>
    </source>
</evidence>
<dbReference type="RefSeq" id="WP_377787327.1">
    <property type="nucleotide sequence ID" value="NZ_JBHLYQ010000005.1"/>
</dbReference>
<keyword evidence="1 3" id="KW-0378">Hydrolase</keyword>
<dbReference type="PANTHER" id="PTHR43056:SF10">
    <property type="entry name" value="COCE_NOND FAMILY, PUTATIVE (AFU_ORTHOLOGUE AFUA_7G00600)-RELATED"/>
    <property type="match status" value="1"/>
</dbReference>
<dbReference type="Gene3D" id="3.40.50.1820">
    <property type="entry name" value="alpha/beta hydrolase"/>
    <property type="match status" value="2"/>
</dbReference>
<dbReference type="InterPro" id="IPR008979">
    <property type="entry name" value="Galactose-bd-like_sf"/>
</dbReference>
<evidence type="ECO:0000313" key="3">
    <source>
        <dbReference type="EMBL" id="MFC0080784.1"/>
    </source>
</evidence>
<feature type="domain" description="Xaa-Pro dipeptidyl-peptidase C-terminal" evidence="2">
    <location>
        <begin position="322"/>
        <end position="577"/>
    </location>
</feature>
<dbReference type="EMBL" id="JBHLYQ010000005">
    <property type="protein sequence ID" value="MFC0080784.1"/>
    <property type="molecule type" value="Genomic_DNA"/>
</dbReference>
<sequence>MDEDRWTKVEERDGMLVAWQVPLPMDDGVVLRADVFRPLGPDPVPVLLTYGPYAKGLAYQDGYPMQWEKMVSEHPDVTEGSSARYQNWEVPDPEQWVPLGYACVRVDSRGAGWSPGFLDPWSPRETADLAACIEWAGTRPWSNGKVGLLGISYYAMNQWQVAGLAPEHLAAMVPWEGAADFYRDVTHHGGILCQFLEHWYERQVLSVQHGRGRRAGVSRVTGEPVAGPEELDEGQLAAARVDLPAEVRARPLDGPWYRERSADWSKVTVPFLSAANWGGQGLHPRGNFEAFTQAASEHKWLEVHGAEHWTHFSTAYGRELQRRFLDHFLRGVDNGFERTPRVLLQVRHPGERFEAREEHEWPLARTLFTRCYLHPEHGLLALEAPEGEQAASYEVEGDGLLLRLPRATEPMEVTGPLAARLWVASSTDDADLFLVVRLFDPDDREVTFQGALDPNTPIAQGWLRASHRHLDPDRSLPYRPYHTHDRIEPLTPGVPVPLDVEIWPTSIVVPPGYQLALQIRGKDYEYDGPRSAFAERFYFANRGVGPFTHQDPEDRPAARLRGTVTVLSGPEHPSWLLLPVVPPAR</sequence>
<dbReference type="Pfam" id="PF02129">
    <property type="entry name" value="Peptidase_S15"/>
    <property type="match status" value="1"/>
</dbReference>
<dbReference type="InterPro" id="IPR013736">
    <property type="entry name" value="Xaa-Pro_dipept_C"/>
</dbReference>
<name>A0ABV6BZD3_9ACTN</name>
<dbReference type="InterPro" id="IPR005674">
    <property type="entry name" value="CocE/Ser_esterase"/>
</dbReference>
<dbReference type="SMART" id="SM00939">
    <property type="entry name" value="PepX_C"/>
    <property type="match status" value="1"/>
</dbReference>
<dbReference type="PANTHER" id="PTHR43056">
    <property type="entry name" value="PEPTIDASE S9 PROLYL OLIGOPEPTIDASE"/>
    <property type="match status" value="1"/>
</dbReference>
<dbReference type="InterPro" id="IPR000383">
    <property type="entry name" value="Xaa-Pro-like_dom"/>
</dbReference>
<proteinExistence type="predicted"/>
<dbReference type="Pfam" id="PF08530">
    <property type="entry name" value="PepX_C"/>
    <property type="match status" value="1"/>
</dbReference>
<dbReference type="GO" id="GO:0016787">
    <property type="term" value="F:hydrolase activity"/>
    <property type="evidence" value="ECO:0007669"/>
    <property type="project" value="UniProtKB-KW"/>
</dbReference>
<dbReference type="SUPFAM" id="SSF49785">
    <property type="entry name" value="Galactose-binding domain-like"/>
    <property type="match status" value="1"/>
</dbReference>
<dbReference type="Gene3D" id="2.60.120.260">
    <property type="entry name" value="Galactose-binding domain-like"/>
    <property type="match status" value="1"/>
</dbReference>
<gene>
    <name evidence="3" type="ORF">ACFFRE_01255</name>
</gene>
<protein>
    <submittedName>
        <fullName evidence="3">CocE/NonD family hydrolase</fullName>
    </submittedName>
</protein>